<comment type="caution">
    <text evidence="2">The sequence shown here is derived from an EMBL/GenBank/DDBJ whole genome shotgun (WGS) entry which is preliminary data.</text>
</comment>
<name>A0A512N4C9_9HYPH</name>
<feature type="signal peptide" evidence="1">
    <location>
        <begin position="1"/>
        <end position="22"/>
    </location>
</feature>
<accession>A0A512N4C9</accession>
<evidence type="ECO:0000313" key="2">
    <source>
        <dbReference type="EMBL" id="GEP53836.1"/>
    </source>
</evidence>
<dbReference type="Proteomes" id="UP000321058">
    <property type="component" value="Unassembled WGS sequence"/>
</dbReference>
<keyword evidence="1" id="KW-0732">Signal</keyword>
<keyword evidence="3" id="KW-1185">Reference proteome</keyword>
<evidence type="ECO:0000313" key="3">
    <source>
        <dbReference type="Proteomes" id="UP000321058"/>
    </source>
</evidence>
<proteinExistence type="predicted"/>
<dbReference type="AlphaFoldDB" id="A0A512N4C9"/>
<sequence length="79" mass="7239">MPRTATLAIIASALSMLTAACGDTPGQRAVTGGANGAASGAVVGSTVGAPLGGAVVGGLGGAAIGAATTPRNDYYGSGY</sequence>
<dbReference type="RefSeq" id="WP_147146850.1">
    <property type="nucleotide sequence ID" value="NZ_BKAJ01000018.1"/>
</dbReference>
<evidence type="ECO:0000256" key="1">
    <source>
        <dbReference type="SAM" id="SignalP"/>
    </source>
</evidence>
<evidence type="ECO:0008006" key="4">
    <source>
        <dbReference type="Google" id="ProtNLM"/>
    </source>
</evidence>
<dbReference type="PROSITE" id="PS51257">
    <property type="entry name" value="PROKAR_LIPOPROTEIN"/>
    <property type="match status" value="1"/>
</dbReference>
<reference evidence="2 3" key="1">
    <citation type="submission" date="2019-07" db="EMBL/GenBank/DDBJ databases">
        <title>Whole genome shotgun sequence of Reyranella soli NBRC 108950.</title>
        <authorList>
            <person name="Hosoyama A."/>
            <person name="Uohara A."/>
            <person name="Ohji S."/>
            <person name="Ichikawa N."/>
        </authorList>
    </citation>
    <scope>NUCLEOTIDE SEQUENCE [LARGE SCALE GENOMIC DNA]</scope>
    <source>
        <strain evidence="2 3">NBRC 108950</strain>
    </source>
</reference>
<feature type="chain" id="PRO_5022202066" description="Glycine zipper domain-containing protein" evidence="1">
    <location>
        <begin position="23"/>
        <end position="79"/>
    </location>
</feature>
<dbReference type="EMBL" id="BKAJ01000018">
    <property type="protein sequence ID" value="GEP53836.1"/>
    <property type="molecule type" value="Genomic_DNA"/>
</dbReference>
<protein>
    <recommendedName>
        <fullName evidence="4">Glycine zipper domain-containing protein</fullName>
    </recommendedName>
</protein>
<organism evidence="2 3">
    <name type="scientific">Reyranella soli</name>
    <dbReference type="NCBI Taxonomy" id="1230389"/>
    <lineage>
        <taxon>Bacteria</taxon>
        <taxon>Pseudomonadati</taxon>
        <taxon>Pseudomonadota</taxon>
        <taxon>Alphaproteobacteria</taxon>
        <taxon>Hyphomicrobiales</taxon>
        <taxon>Reyranellaceae</taxon>
        <taxon>Reyranella</taxon>
    </lineage>
</organism>
<gene>
    <name evidence="2" type="ORF">RSO01_10020</name>
</gene>